<evidence type="ECO:0000256" key="2">
    <source>
        <dbReference type="SAM" id="Phobius"/>
    </source>
</evidence>
<evidence type="ECO:0000256" key="1">
    <source>
        <dbReference type="SAM" id="MobiDB-lite"/>
    </source>
</evidence>
<keyword evidence="2" id="KW-1133">Transmembrane helix</keyword>
<sequence>MQRYESKGSITSVTSSSRGGEKNSINTYDSMNFPYLFQLAKQLLCTLATSVPSESAFSMSAYLARKERARLSGDNLAATIFLKSFTFIVNANYPVKKFIFIVKHSKSMNTIMIALFGLCVALVAHGSPISQFLKWSPRATELDTLNGDNTESGVTSMFSGGLSLFSDMFHRLGGYPDDIYYYQAIQIQVKTSGTYTFTSDSYLDTIGYLYENSFDLTNLEENLMVQDDNSGGSNLQFRFETTLEAERTYILVVTTNVYGRTGRFSVSAHGPDSITFLPTVSELFENLG</sequence>
<dbReference type="InterPro" id="IPR008906">
    <property type="entry name" value="HATC_C_dom"/>
</dbReference>
<evidence type="ECO:0000259" key="3">
    <source>
        <dbReference type="Pfam" id="PF05699"/>
    </source>
</evidence>
<accession>A0A820S9S6</accession>
<dbReference type="EMBL" id="CAJOBP010004640">
    <property type="protein sequence ID" value="CAF4446613.1"/>
    <property type="molecule type" value="Genomic_DNA"/>
</dbReference>
<comment type="caution">
    <text evidence="4">The sequence shown here is derived from an EMBL/GenBank/DDBJ whole genome shotgun (WGS) entry which is preliminary data.</text>
</comment>
<evidence type="ECO:0000313" key="4">
    <source>
        <dbReference type="EMBL" id="CAF4446613.1"/>
    </source>
</evidence>
<keyword evidence="5" id="KW-1185">Reference proteome</keyword>
<keyword evidence="2" id="KW-0472">Membrane</keyword>
<feature type="region of interest" description="Disordered" evidence="1">
    <location>
        <begin position="1"/>
        <end position="21"/>
    </location>
</feature>
<feature type="compositionally biased region" description="Low complexity" evidence="1">
    <location>
        <begin position="7"/>
        <end position="18"/>
    </location>
</feature>
<gene>
    <name evidence="4" type="ORF">UJA718_LOCUS22485</name>
</gene>
<dbReference type="GO" id="GO:0046983">
    <property type="term" value="F:protein dimerization activity"/>
    <property type="evidence" value="ECO:0007669"/>
    <property type="project" value="InterPro"/>
</dbReference>
<dbReference type="SUPFAM" id="SSF53098">
    <property type="entry name" value="Ribonuclease H-like"/>
    <property type="match status" value="1"/>
</dbReference>
<reference evidence="4" key="1">
    <citation type="submission" date="2021-02" db="EMBL/GenBank/DDBJ databases">
        <authorList>
            <person name="Nowell W R."/>
        </authorList>
    </citation>
    <scope>NUCLEOTIDE SEQUENCE</scope>
</reference>
<keyword evidence="2" id="KW-0812">Transmembrane</keyword>
<organism evidence="4 5">
    <name type="scientific">Rotaria socialis</name>
    <dbReference type="NCBI Taxonomy" id="392032"/>
    <lineage>
        <taxon>Eukaryota</taxon>
        <taxon>Metazoa</taxon>
        <taxon>Spiralia</taxon>
        <taxon>Gnathifera</taxon>
        <taxon>Rotifera</taxon>
        <taxon>Eurotatoria</taxon>
        <taxon>Bdelloidea</taxon>
        <taxon>Philodinida</taxon>
        <taxon>Philodinidae</taxon>
        <taxon>Rotaria</taxon>
    </lineage>
</organism>
<evidence type="ECO:0000313" key="5">
    <source>
        <dbReference type="Proteomes" id="UP000663873"/>
    </source>
</evidence>
<feature type="transmembrane region" description="Helical" evidence="2">
    <location>
        <begin position="107"/>
        <end position="124"/>
    </location>
</feature>
<feature type="domain" description="HAT C-terminal dimerisation" evidence="3">
    <location>
        <begin position="30"/>
        <end position="84"/>
    </location>
</feature>
<dbReference type="AlphaFoldDB" id="A0A820S9S6"/>
<proteinExistence type="predicted"/>
<name>A0A820S9S6_9BILA</name>
<protein>
    <recommendedName>
        <fullName evidence="3">HAT C-terminal dimerisation domain-containing protein</fullName>
    </recommendedName>
</protein>
<dbReference type="InterPro" id="IPR012337">
    <property type="entry name" value="RNaseH-like_sf"/>
</dbReference>
<dbReference type="Proteomes" id="UP000663873">
    <property type="component" value="Unassembled WGS sequence"/>
</dbReference>
<dbReference type="Pfam" id="PF05699">
    <property type="entry name" value="Dimer_Tnp_hAT"/>
    <property type="match status" value="1"/>
</dbReference>